<sequence>MTFYKKDITFDELDSCANLYTYVFNQAPWFDQWTLESAKERLLDIIQHRQYWGVGLFDHDNQLIGFLMGISETWWDGKHFQVIEMCVKTEEQGKGVGSNLLSTLEDYCKENGIKRLYLLTGEGGQAEAFYVKNGFYINPRMIMMSKVLGE</sequence>
<dbReference type="EMBL" id="JAGYPJ010000001">
    <property type="protein sequence ID" value="MBS4198569.1"/>
    <property type="molecule type" value="Genomic_DNA"/>
</dbReference>
<dbReference type="InterPro" id="IPR016181">
    <property type="entry name" value="Acyl_CoA_acyltransferase"/>
</dbReference>
<dbReference type="Pfam" id="PF00583">
    <property type="entry name" value="Acetyltransf_1"/>
    <property type="match status" value="1"/>
</dbReference>
<dbReference type="PROSITE" id="PS51186">
    <property type="entry name" value="GNAT"/>
    <property type="match status" value="1"/>
</dbReference>
<protein>
    <submittedName>
        <fullName evidence="2">GNAT family N-acetyltransferase</fullName>
    </submittedName>
</protein>
<name>A0A942TMF1_9BACI</name>
<dbReference type="InterPro" id="IPR000182">
    <property type="entry name" value="GNAT_dom"/>
</dbReference>
<dbReference type="Proteomes" id="UP000682713">
    <property type="component" value="Unassembled WGS sequence"/>
</dbReference>
<evidence type="ECO:0000313" key="3">
    <source>
        <dbReference type="Proteomes" id="UP000682713"/>
    </source>
</evidence>
<organism evidence="2 3">
    <name type="scientific">Lederbergia citrisecunda</name>
    <dbReference type="NCBI Taxonomy" id="2833583"/>
    <lineage>
        <taxon>Bacteria</taxon>
        <taxon>Bacillati</taxon>
        <taxon>Bacillota</taxon>
        <taxon>Bacilli</taxon>
        <taxon>Bacillales</taxon>
        <taxon>Bacillaceae</taxon>
        <taxon>Lederbergia</taxon>
    </lineage>
</organism>
<accession>A0A942TMF1</accession>
<dbReference type="SUPFAM" id="SSF55729">
    <property type="entry name" value="Acyl-CoA N-acyltransferases (Nat)"/>
    <property type="match status" value="1"/>
</dbReference>
<keyword evidence="3" id="KW-1185">Reference proteome</keyword>
<reference evidence="2 3" key="1">
    <citation type="submission" date="2021-05" db="EMBL/GenBank/DDBJ databases">
        <title>Novel Bacillus species.</title>
        <authorList>
            <person name="Liu G."/>
        </authorList>
    </citation>
    <scope>NUCLEOTIDE SEQUENCE [LARGE SCALE GENOMIC DNA]</scope>
    <source>
        <strain evidence="2 3">FJAT-49732</strain>
    </source>
</reference>
<dbReference type="CDD" id="cd04301">
    <property type="entry name" value="NAT_SF"/>
    <property type="match status" value="1"/>
</dbReference>
<comment type="caution">
    <text evidence="2">The sequence shown here is derived from an EMBL/GenBank/DDBJ whole genome shotgun (WGS) entry which is preliminary data.</text>
</comment>
<evidence type="ECO:0000313" key="2">
    <source>
        <dbReference type="EMBL" id="MBS4198569.1"/>
    </source>
</evidence>
<dbReference type="GO" id="GO:0016747">
    <property type="term" value="F:acyltransferase activity, transferring groups other than amino-acyl groups"/>
    <property type="evidence" value="ECO:0007669"/>
    <property type="project" value="InterPro"/>
</dbReference>
<evidence type="ECO:0000259" key="1">
    <source>
        <dbReference type="PROSITE" id="PS51186"/>
    </source>
</evidence>
<dbReference type="Gene3D" id="3.40.630.30">
    <property type="match status" value="1"/>
</dbReference>
<feature type="domain" description="N-acetyltransferase" evidence="1">
    <location>
        <begin position="8"/>
        <end position="150"/>
    </location>
</feature>
<dbReference type="RefSeq" id="WP_213109315.1">
    <property type="nucleotide sequence ID" value="NZ_JAGYPJ010000001.1"/>
</dbReference>
<gene>
    <name evidence="2" type="ORF">KHA93_02760</name>
</gene>
<proteinExistence type="predicted"/>
<dbReference type="AlphaFoldDB" id="A0A942TMF1"/>